<gene>
    <name evidence="2" type="ORF">ACFSYC_02040</name>
</gene>
<evidence type="ECO:0000313" key="2">
    <source>
        <dbReference type="EMBL" id="MFD2863455.1"/>
    </source>
</evidence>
<proteinExistence type="predicted"/>
<keyword evidence="3" id="KW-1185">Reference proteome</keyword>
<name>A0ABW5XIC4_9SPHI</name>
<reference evidence="3" key="1">
    <citation type="journal article" date="2019" name="Int. J. Syst. Evol. Microbiol.">
        <title>The Global Catalogue of Microorganisms (GCM) 10K type strain sequencing project: providing services to taxonomists for standard genome sequencing and annotation.</title>
        <authorList>
            <consortium name="The Broad Institute Genomics Platform"/>
            <consortium name="The Broad Institute Genome Sequencing Center for Infectious Disease"/>
            <person name="Wu L."/>
            <person name="Ma J."/>
        </authorList>
    </citation>
    <scope>NUCLEOTIDE SEQUENCE [LARGE SCALE GENOMIC DNA]</scope>
    <source>
        <strain evidence="3">KCTC 52232</strain>
    </source>
</reference>
<feature type="transmembrane region" description="Helical" evidence="1">
    <location>
        <begin position="174"/>
        <end position="191"/>
    </location>
</feature>
<feature type="transmembrane region" description="Helical" evidence="1">
    <location>
        <begin position="76"/>
        <end position="102"/>
    </location>
</feature>
<dbReference type="Proteomes" id="UP001597601">
    <property type="component" value="Unassembled WGS sequence"/>
</dbReference>
<evidence type="ECO:0000313" key="3">
    <source>
        <dbReference type="Proteomes" id="UP001597601"/>
    </source>
</evidence>
<feature type="transmembrane region" description="Helical" evidence="1">
    <location>
        <begin position="114"/>
        <end position="135"/>
    </location>
</feature>
<comment type="caution">
    <text evidence="2">The sequence shown here is derived from an EMBL/GenBank/DDBJ whole genome shotgun (WGS) entry which is preliminary data.</text>
</comment>
<protein>
    <submittedName>
        <fullName evidence="2">Uncharacterized protein</fullName>
    </submittedName>
</protein>
<keyword evidence="1" id="KW-1133">Transmembrane helix</keyword>
<sequence>MKTFIYVSILLFVFSAISTIALVKLWGNKRYVDVKLRHEHGAVVIKSKKVRVPYTIEQTSIPTIAKGPFEFLFLKSGGICFGVALSQVIMYFTFILACYLIFDGKASDNFRQAVFTTLIIAVCAFAVSELLSNGITKAWVLDTKNGINGNPDLFGGNATFKNRNPGAMVLKYQFHHNLFIAPIIALVLIVAENNKRSKKELADYLNQHQLQ</sequence>
<organism evidence="2 3">
    <name type="scientific">Mucilaginibacter antarcticus</name>
    <dbReference type="NCBI Taxonomy" id="1855725"/>
    <lineage>
        <taxon>Bacteria</taxon>
        <taxon>Pseudomonadati</taxon>
        <taxon>Bacteroidota</taxon>
        <taxon>Sphingobacteriia</taxon>
        <taxon>Sphingobacteriales</taxon>
        <taxon>Sphingobacteriaceae</taxon>
        <taxon>Mucilaginibacter</taxon>
    </lineage>
</organism>
<accession>A0ABW5XIC4</accession>
<dbReference type="RefSeq" id="WP_377122998.1">
    <property type="nucleotide sequence ID" value="NZ_JBHUHN010000001.1"/>
</dbReference>
<keyword evidence="1" id="KW-0812">Transmembrane</keyword>
<evidence type="ECO:0000256" key="1">
    <source>
        <dbReference type="SAM" id="Phobius"/>
    </source>
</evidence>
<keyword evidence="1" id="KW-0472">Membrane</keyword>
<dbReference type="EMBL" id="JBHUON010000002">
    <property type="protein sequence ID" value="MFD2863455.1"/>
    <property type="molecule type" value="Genomic_DNA"/>
</dbReference>
<feature type="transmembrane region" description="Helical" evidence="1">
    <location>
        <begin position="7"/>
        <end position="27"/>
    </location>
</feature>